<evidence type="ECO:0000256" key="2">
    <source>
        <dbReference type="ARBA" id="ARBA00022485"/>
    </source>
</evidence>
<dbReference type="InterPro" id="IPR007197">
    <property type="entry name" value="rSAM"/>
</dbReference>
<keyword evidence="5" id="KW-0408">Iron</keyword>
<accession>A0A2I1I3E4</accession>
<organism evidence="8 9">
    <name type="scientific">Schaalia turicensis</name>
    <dbReference type="NCBI Taxonomy" id="131111"/>
    <lineage>
        <taxon>Bacteria</taxon>
        <taxon>Bacillati</taxon>
        <taxon>Actinomycetota</taxon>
        <taxon>Actinomycetes</taxon>
        <taxon>Actinomycetales</taxon>
        <taxon>Actinomycetaceae</taxon>
        <taxon>Schaalia</taxon>
    </lineage>
</organism>
<dbReference type="Pfam" id="PF04055">
    <property type="entry name" value="Radical_SAM"/>
    <property type="match status" value="1"/>
</dbReference>
<dbReference type="PANTHER" id="PTHR30352:SF13">
    <property type="entry name" value="GLYCYL-RADICAL ENZYME ACTIVATING ENZYME YJJW-RELATED"/>
    <property type="match status" value="1"/>
</dbReference>
<dbReference type="GO" id="GO:0046872">
    <property type="term" value="F:metal ion binding"/>
    <property type="evidence" value="ECO:0007669"/>
    <property type="project" value="UniProtKB-KW"/>
</dbReference>
<dbReference type="SFLD" id="SFLDG01094">
    <property type="entry name" value="Uncharacterised_Radical_SAM_Su"/>
    <property type="match status" value="1"/>
</dbReference>
<comment type="caution">
    <text evidence="8">The sequence shown here is derived from an EMBL/GenBank/DDBJ whole genome shotgun (WGS) entry which is preliminary data.</text>
</comment>
<dbReference type="InterPro" id="IPR034457">
    <property type="entry name" value="Organic_radical-activating"/>
</dbReference>
<reference evidence="8 9" key="1">
    <citation type="submission" date="2017-12" db="EMBL/GenBank/DDBJ databases">
        <title>Phylogenetic diversity of female urinary microbiome.</title>
        <authorList>
            <person name="Thomas-White K."/>
            <person name="Wolfe A.J."/>
        </authorList>
    </citation>
    <scope>NUCLEOTIDE SEQUENCE [LARGE SCALE GENOMIC DNA]</scope>
    <source>
        <strain evidence="8 9">UMB0250</strain>
    </source>
</reference>
<proteinExistence type="predicted"/>
<evidence type="ECO:0000313" key="9">
    <source>
        <dbReference type="Proteomes" id="UP000234545"/>
    </source>
</evidence>
<evidence type="ECO:0000256" key="4">
    <source>
        <dbReference type="ARBA" id="ARBA00022723"/>
    </source>
</evidence>
<evidence type="ECO:0000256" key="5">
    <source>
        <dbReference type="ARBA" id="ARBA00023004"/>
    </source>
</evidence>
<dbReference type="NCBIfam" id="TIGR02495">
    <property type="entry name" value="NrdG2"/>
    <property type="match status" value="1"/>
</dbReference>
<evidence type="ECO:0000256" key="1">
    <source>
        <dbReference type="ARBA" id="ARBA00001966"/>
    </source>
</evidence>
<dbReference type="EMBL" id="PKKJ01000019">
    <property type="protein sequence ID" value="PKY65645.1"/>
    <property type="molecule type" value="Genomic_DNA"/>
</dbReference>
<name>A0A2I1I3E4_9ACTO</name>
<evidence type="ECO:0000259" key="7">
    <source>
        <dbReference type="Pfam" id="PF04055"/>
    </source>
</evidence>
<dbReference type="AlphaFoldDB" id="A0A2I1I3E4"/>
<keyword evidence="2" id="KW-0004">4Fe-4S</keyword>
<dbReference type="CDD" id="cd01335">
    <property type="entry name" value="Radical_SAM"/>
    <property type="match status" value="1"/>
</dbReference>
<protein>
    <submittedName>
        <fullName evidence="8">Anaerobic ribonucleoside-triphosphate reductase activating protein</fullName>
    </submittedName>
</protein>
<evidence type="ECO:0000256" key="3">
    <source>
        <dbReference type="ARBA" id="ARBA00022691"/>
    </source>
</evidence>
<dbReference type="Proteomes" id="UP000234545">
    <property type="component" value="Unassembled WGS sequence"/>
</dbReference>
<dbReference type="RefSeq" id="WP_101628724.1">
    <property type="nucleotide sequence ID" value="NZ_PKKJ01000019.1"/>
</dbReference>
<dbReference type="OrthoDB" id="9782387at2"/>
<gene>
    <name evidence="8" type="ORF">CYJ25_08550</name>
</gene>
<dbReference type="SFLD" id="SFLDS00029">
    <property type="entry name" value="Radical_SAM"/>
    <property type="match status" value="1"/>
</dbReference>
<dbReference type="SUPFAM" id="SSF102114">
    <property type="entry name" value="Radical SAM enzymes"/>
    <property type="match status" value="1"/>
</dbReference>
<dbReference type="Gene3D" id="3.20.20.70">
    <property type="entry name" value="Aldolase class I"/>
    <property type="match status" value="1"/>
</dbReference>
<keyword evidence="4" id="KW-0479">Metal-binding</keyword>
<dbReference type="InterPro" id="IPR058240">
    <property type="entry name" value="rSAM_sf"/>
</dbReference>
<sequence>MNTGKIGLTFASGPREFTPDDLQIAGLVPMSTVDWPGKFVASVFCQGCPWECAYCQNCAILDPRIPGVVAWEALERLLARRYGLLDGVVFSGGEATRQLALIPAMRRVRDLGFAVGLHTAGAYPARLRTLLEEGLVDWVGLDIKALPENYPSVVARPASGEKAWEALDILLEYADDARRGAHASRVVGDEAGTRAHVTPVVAGVDYEVRLTVYPGGPGDGLDVALALKERGVASFALQQARAQGTPDAFVAEQVGWDEQVLALADACEALGFETFTRRLT</sequence>
<dbReference type="InterPro" id="IPR013785">
    <property type="entry name" value="Aldolase_TIM"/>
</dbReference>
<evidence type="ECO:0000313" key="8">
    <source>
        <dbReference type="EMBL" id="PKY65645.1"/>
    </source>
</evidence>
<dbReference type="GO" id="GO:0003824">
    <property type="term" value="F:catalytic activity"/>
    <property type="evidence" value="ECO:0007669"/>
    <property type="project" value="InterPro"/>
</dbReference>
<dbReference type="InterPro" id="IPR012840">
    <property type="entry name" value="NrdG2"/>
</dbReference>
<feature type="domain" description="Radical SAM core" evidence="7">
    <location>
        <begin position="43"/>
        <end position="173"/>
    </location>
</feature>
<dbReference type="GO" id="GO:0051539">
    <property type="term" value="F:4 iron, 4 sulfur cluster binding"/>
    <property type="evidence" value="ECO:0007669"/>
    <property type="project" value="UniProtKB-KW"/>
</dbReference>
<keyword evidence="3" id="KW-0949">S-adenosyl-L-methionine</keyword>
<comment type="cofactor">
    <cofactor evidence="1">
        <name>[4Fe-4S] cluster</name>
        <dbReference type="ChEBI" id="CHEBI:49883"/>
    </cofactor>
</comment>
<keyword evidence="6" id="KW-0411">Iron-sulfur</keyword>
<evidence type="ECO:0000256" key="6">
    <source>
        <dbReference type="ARBA" id="ARBA00023014"/>
    </source>
</evidence>
<dbReference type="PANTHER" id="PTHR30352">
    <property type="entry name" value="PYRUVATE FORMATE-LYASE-ACTIVATING ENZYME"/>
    <property type="match status" value="1"/>
</dbReference>